<dbReference type="GO" id="GO:0016705">
    <property type="term" value="F:oxidoreductase activity, acting on paired donors, with incorporation or reduction of molecular oxygen"/>
    <property type="evidence" value="ECO:0007669"/>
    <property type="project" value="InterPro"/>
</dbReference>
<comment type="cofactor">
    <cofactor evidence="1 5">
        <name>heme</name>
        <dbReference type="ChEBI" id="CHEBI:30413"/>
    </cofactor>
</comment>
<proteinExistence type="inferred from homology"/>
<feature type="binding site" description="axial binding residue" evidence="5">
    <location>
        <position position="414"/>
    </location>
    <ligand>
        <name>heme</name>
        <dbReference type="ChEBI" id="CHEBI:30413"/>
    </ligand>
    <ligandPart>
        <name>Fe</name>
        <dbReference type="ChEBI" id="CHEBI:18248"/>
    </ligandPart>
</feature>
<evidence type="ECO:0000256" key="3">
    <source>
        <dbReference type="ARBA" id="ARBA00022723"/>
    </source>
</evidence>
<dbReference type="SUPFAM" id="SSF48264">
    <property type="entry name" value="Cytochrome P450"/>
    <property type="match status" value="1"/>
</dbReference>
<dbReference type="InterPro" id="IPR002403">
    <property type="entry name" value="Cyt_P450_E_grp-IV"/>
</dbReference>
<evidence type="ECO:0000256" key="2">
    <source>
        <dbReference type="ARBA" id="ARBA00010617"/>
    </source>
</evidence>
<dbReference type="CDD" id="cd11040">
    <property type="entry name" value="CYP7_CYP8-like"/>
    <property type="match status" value="1"/>
</dbReference>
<evidence type="ECO:0000313" key="6">
    <source>
        <dbReference type="EMBL" id="KAF7502305.1"/>
    </source>
</evidence>
<organism evidence="6 7">
    <name type="scientific">Endocarpon pusillum</name>
    <dbReference type="NCBI Taxonomy" id="364733"/>
    <lineage>
        <taxon>Eukaryota</taxon>
        <taxon>Fungi</taxon>
        <taxon>Dikarya</taxon>
        <taxon>Ascomycota</taxon>
        <taxon>Pezizomycotina</taxon>
        <taxon>Eurotiomycetes</taxon>
        <taxon>Chaetothyriomycetidae</taxon>
        <taxon>Verrucariales</taxon>
        <taxon>Verrucariaceae</taxon>
        <taxon>Endocarpon</taxon>
    </lineage>
</organism>
<evidence type="ECO:0008006" key="8">
    <source>
        <dbReference type="Google" id="ProtNLM"/>
    </source>
</evidence>
<accession>A0A8H7A461</accession>
<dbReference type="Proteomes" id="UP000606974">
    <property type="component" value="Unassembled WGS sequence"/>
</dbReference>
<dbReference type="AlphaFoldDB" id="A0A8H7A461"/>
<dbReference type="GO" id="GO:0020037">
    <property type="term" value="F:heme binding"/>
    <property type="evidence" value="ECO:0007669"/>
    <property type="project" value="InterPro"/>
</dbReference>
<dbReference type="InterPro" id="IPR053007">
    <property type="entry name" value="CYP450_monoxygenase_sec-met"/>
</dbReference>
<keyword evidence="4 5" id="KW-0408">Iron</keyword>
<evidence type="ECO:0000256" key="5">
    <source>
        <dbReference type="PIRSR" id="PIRSR602403-1"/>
    </source>
</evidence>
<evidence type="ECO:0000256" key="1">
    <source>
        <dbReference type="ARBA" id="ARBA00001971"/>
    </source>
</evidence>
<dbReference type="Pfam" id="PF00067">
    <property type="entry name" value="p450"/>
    <property type="match status" value="1"/>
</dbReference>
<dbReference type="PRINTS" id="PR00465">
    <property type="entry name" value="EP450IV"/>
</dbReference>
<evidence type="ECO:0000313" key="7">
    <source>
        <dbReference type="Proteomes" id="UP000606974"/>
    </source>
</evidence>
<comment type="caution">
    <text evidence="6">The sequence shown here is derived from an EMBL/GenBank/DDBJ whole genome shotgun (WGS) entry which is preliminary data.</text>
</comment>
<gene>
    <name evidence="6" type="ORF">GJ744_006148</name>
</gene>
<dbReference type="OrthoDB" id="3366823at2759"/>
<comment type="similarity">
    <text evidence="2">Belongs to the cytochrome P450 family.</text>
</comment>
<dbReference type="PANTHER" id="PTHR47582">
    <property type="entry name" value="P450, PUTATIVE (EUROFUNG)-RELATED"/>
    <property type="match status" value="1"/>
</dbReference>
<keyword evidence="3 5" id="KW-0479">Metal-binding</keyword>
<dbReference type="Gene3D" id="1.10.630.10">
    <property type="entry name" value="Cytochrome P450"/>
    <property type="match status" value="1"/>
</dbReference>
<dbReference type="PANTHER" id="PTHR47582:SF1">
    <property type="entry name" value="P450, PUTATIVE (EUROFUNG)-RELATED"/>
    <property type="match status" value="1"/>
</dbReference>
<dbReference type="InterPro" id="IPR001128">
    <property type="entry name" value="Cyt_P450"/>
</dbReference>
<dbReference type="EMBL" id="JAACFV010000273">
    <property type="protein sequence ID" value="KAF7502305.1"/>
    <property type="molecule type" value="Genomic_DNA"/>
</dbReference>
<protein>
    <recommendedName>
        <fullName evidence="8">Cytochrome P450</fullName>
    </recommendedName>
</protein>
<evidence type="ECO:0000256" key="4">
    <source>
        <dbReference type="ARBA" id="ARBA00023004"/>
    </source>
</evidence>
<dbReference type="InterPro" id="IPR036396">
    <property type="entry name" value="Cyt_P450_sf"/>
</dbReference>
<dbReference type="GO" id="GO:0004497">
    <property type="term" value="F:monooxygenase activity"/>
    <property type="evidence" value="ECO:0007669"/>
    <property type="project" value="InterPro"/>
</dbReference>
<sequence>MLGRGSNSQREPPFILPTVPFVGHLVGILLQKRKYFTSLSSKYRLSLYSLDLLGGRIYIVNSVDVLQLIQRLPKKLSFWFIEAKFGAKLAGLSKQAEMKLLDNPQGEKGDHSLLWGAMMAIHQNMKPGKSLDQMNQDMARHLTTILRDLDAEDGETVDLWEWVMHKMTLVTTESIYGPLNPFREKAVEDNFWDFSDNTAMLLAGFMPKIIARKGYKAREELVLAFEKYFAAAGPTTACNMIEAQWQNKKTHGISMNDSARLECVNSIAFLANTIPTAFWVVFHAFSNPTNLSRLREEASKLLIIQNDESGRIFRILDATRVRDNTFLVSFLEESLRLQALGAGNRYVVEDTLLDGRYLLKKDSLIIIPNEGFHSDPSIWGADPKIFDADRFLRLKGKKVNPASFRGFGGGANLCPGRFFAMTEVLTMVSVLALGYDLEPYSGRWSYPGEDHSNMSLIVPPPADKVVVRLRRRSGWEGGLWSVRYEV</sequence>
<keyword evidence="7" id="KW-1185">Reference proteome</keyword>
<dbReference type="GO" id="GO:0005506">
    <property type="term" value="F:iron ion binding"/>
    <property type="evidence" value="ECO:0007669"/>
    <property type="project" value="InterPro"/>
</dbReference>
<keyword evidence="5" id="KW-0349">Heme</keyword>
<name>A0A8H7A461_9EURO</name>
<reference evidence="6" key="1">
    <citation type="submission" date="2020-02" db="EMBL/GenBank/DDBJ databases">
        <authorList>
            <person name="Palmer J.M."/>
        </authorList>
    </citation>
    <scope>NUCLEOTIDE SEQUENCE</scope>
    <source>
        <strain evidence="6">EPUS1.4</strain>
        <tissue evidence="6">Thallus</tissue>
    </source>
</reference>